<organism evidence="2 3">
    <name type="scientific">Podospora didyma</name>
    <dbReference type="NCBI Taxonomy" id="330526"/>
    <lineage>
        <taxon>Eukaryota</taxon>
        <taxon>Fungi</taxon>
        <taxon>Dikarya</taxon>
        <taxon>Ascomycota</taxon>
        <taxon>Pezizomycotina</taxon>
        <taxon>Sordariomycetes</taxon>
        <taxon>Sordariomycetidae</taxon>
        <taxon>Sordariales</taxon>
        <taxon>Podosporaceae</taxon>
        <taxon>Podospora</taxon>
    </lineage>
</organism>
<feature type="region of interest" description="Disordered" evidence="1">
    <location>
        <begin position="63"/>
        <end position="85"/>
    </location>
</feature>
<reference evidence="2" key="2">
    <citation type="submission" date="2023-06" db="EMBL/GenBank/DDBJ databases">
        <authorList>
            <consortium name="Lawrence Berkeley National Laboratory"/>
            <person name="Haridas S."/>
            <person name="Hensen N."/>
            <person name="Bonometti L."/>
            <person name="Westerberg I."/>
            <person name="Brannstrom I.O."/>
            <person name="Guillou S."/>
            <person name="Cros-Aarteil S."/>
            <person name="Calhoun S."/>
            <person name="Kuo A."/>
            <person name="Mondo S."/>
            <person name="Pangilinan J."/>
            <person name="Riley R."/>
            <person name="LaButti K."/>
            <person name="Andreopoulos B."/>
            <person name="Lipzen A."/>
            <person name="Chen C."/>
            <person name="Yanf M."/>
            <person name="Daum C."/>
            <person name="Ng V."/>
            <person name="Clum A."/>
            <person name="Steindorff A."/>
            <person name="Ohm R."/>
            <person name="Martin F."/>
            <person name="Silar P."/>
            <person name="Natvig D."/>
            <person name="Lalanne C."/>
            <person name="Gautier V."/>
            <person name="Ament-velasquez S.L."/>
            <person name="Kruys A."/>
            <person name="Hutchinson M.I."/>
            <person name="Powell A.J."/>
            <person name="Barry K."/>
            <person name="Miller A.N."/>
            <person name="Grigoriev I.V."/>
            <person name="Debuchy R."/>
            <person name="Gladieux P."/>
            <person name="Thoren M.H."/>
            <person name="Johannesson H."/>
        </authorList>
    </citation>
    <scope>NUCLEOTIDE SEQUENCE</scope>
    <source>
        <strain evidence="2">CBS 232.78</strain>
    </source>
</reference>
<protein>
    <submittedName>
        <fullName evidence="2">Uncharacterized protein</fullName>
    </submittedName>
</protein>
<proteinExistence type="predicted"/>
<evidence type="ECO:0000313" key="2">
    <source>
        <dbReference type="EMBL" id="KAK3374569.1"/>
    </source>
</evidence>
<comment type="caution">
    <text evidence="2">The sequence shown here is derived from an EMBL/GenBank/DDBJ whole genome shotgun (WGS) entry which is preliminary data.</text>
</comment>
<dbReference type="AlphaFoldDB" id="A0AAE0KDK8"/>
<accession>A0AAE0KDK8</accession>
<feature type="compositionally biased region" description="Low complexity" evidence="1">
    <location>
        <begin position="72"/>
        <end position="85"/>
    </location>
</feature>
<keyword evidence="3" id="KW-1185">Reference proteome</keyword>
<sequence>MLYTTLPATEVDSILTLDLRDSNNKDKRLRSKTIKSLSCPLTQGNATLPLPLLLHRSGQFVPPSLVRGEDSNNNNNNNNNNYNNYNNNHWPPLYHNGYQDDTILGCNMSCQAMLRVANIKIAWVDSFPLHLEFDELTATLKPFRFPSLRAMLAMPRNSQSTIFDQQVLVL</sequence>
<reference evidence="2" key="1">
    <citation type="journal article" date="2023" name="Mol. Phylogenet. Evol.">
        <title>Genome-scale phylogeny and comparative genomics of the fungal order Sordariales.</title>
        <authorList>
            <person name="Hensen N."/>
            <person name="Bonometti L."/>
            <person name="Westerberg I."/>
            <person name="Brannstrom I.O."/>
            <person name="Guillou S."/>
            <person name="Cros-Aarteil S."/>
            <person name="Calhoun S."/>
            <person name="Haridas S."/>
            <person name="Kuo A."/>
            <person name="Mondo S."/>
            <person name="Pangilinan J."/>
            <person name="Riley R."/>
            <person name="LaButti K."/>
            <person name="Andreopoulos B."/>
            <person name="Lipzen A."/>
            <person name="Chen C."/>
            <person name="Yan M."/>
            <person name="Daum C."/>
            <person name="Ng V."/>
            <person name="Clum A."/>
            <person name="Steindorff A."/>
            <person name="Ohm R.A."/>
            <person name="Martin F."/>
            <person name="Silar P."/>
            <person name="Natvig D.O."/>
            <person name="Lalanne C."/>
            <person name="Gautier V."/>
            <person name="Ament-Velasquez S.L."/>
            <person name="Kruys A."/>
            <person name="Hutchinson M.I."/>
            <person name="Powell A.J."/>
            <person name="Barry K."/>
            <person name="Miller A.N."/>
            <person name="Grigoriev I.V."/>
            <person name="Debuchy R."/>
            <person name="Gladieux P."/>
            <person name="Hiltunen Thoren M."/>
            <person name="Johannesson H."/>
        </authorList>
    </citation>
    <scope>NUCLEOTIDE SEQUENCE</scope>
    <source>
        <strain evidence="2">CBS 232.78</strain>
    </source>
</reference>
<evidence type="ECO:0000313" key="3">
    <source>
        <dbReference type="Proteomes" id="UP001285441"/>
    </source>
</evidence>
<dbReference type="Proteomes" id="UP001285441">
    <property type="component" value="Unassembled WGS sequence"/>
</dbReference>
<gene>
    <name evidence="2" type="ORF">B0H63DRAFT_548807</name>
</gene>
<dbReference type="EMBL" id="JAULSW010000007">
    <property type="protein sequence ID" value="KAK3374569.1"/>
    <property type="molecule type" value="Genomic_DNA"/>
</dbReference>
<name>A0AAE0KDK8_9PEZI</name>
<evidence type="ECO:0000256" key="1">
    <source>
        <dbReference type="SAM" id="MobiDB-lite"/>
    </source>
</evidence>